<comment type="similarity">
    <text evidence="1">Belongs to the archease family.</text>
</comment>
<organism evidence="6 7">
    <name type="scientific">Thermosipho affectus</name>
    <dbReference type="NCBI Taxonomy" id="660294"/>
    <lineage>
        <taxon>Bacteria</taxon>
        <taxon>Thermotogati</taxon>
        <taxon>Thermotogota</taxon>
        <taxon>Thermotogae</taxon>
        <taxon>Thermotogales</taxon>
        <taxon>Fervidobacteriaceae</taxon>
        <taxon>Thermosipho</taxon>
    </lineage>
</organism>
<dbReference type="SUPFAM" id="SSF69819">
    <property type="entry name" value="MTH1598-like"/>
    <property type="match status" value="1"/>
</dbReference>
<keyword evidence="3" id="KW-0479">Metal-binding</keyword>
<gene>
    <name evidence="6" type="ORF">XJ44_06690</name>
</gene>
<feature type="domain" description="Archease" evidence="5">
    <location>
        <begin position="2"/>
        <end position="122"/>
    </location>
</feature>
<evidence type="ECO:0000256" key="2">
    <source>
        <dbReference type="ARBA" id="ARBA00022694"/>
    </source>
</evidence>
<dbReference type="Proteomes" id="UP000242616">
    <property type="component" value="Unassembled WGS sequence"/>
</dbReference>
<keyword evidence="4" id="KW-0106">Calcium</keyword>
<keyword evidence="7" id="KW-1185">Reference proteome</keyword>
<dbReference type="InterPro" id="IPR023572">
    <property type="entry name" value="Archease_dom"/>
</dbReference>
<dbReference type="RefSeq" id="WP_075666221.1">
    <property type="nucleotide sequence ID" value="NZ_LBFC01000021.1"/>
</dbReference>
<dbReference type="EMBL" id="LBFC01000021">
    <property type="protein sequence ID" value="ONN26976.1"/>
    <property type="molecule type" value="Genomic_DNA"/>
</dbReference>
<evidence type="ECO:0000256" key="3">
    <source>
        <dbReference type="ARBA" id="ARBA00022723"/>
    </source>
</evidence>
<sequence length="122" mass="14384">MYKEIDHTADVAYEISAQSFFEILKDIIKIFKENYAPKINCKSYKHYKYKLKENEDAIFDIVNDWIASIELGYFPVEIYADYTVKFCPFDGITGNGFKALTYHNLKIEKIENMLKIKVVFDI</sequence>
<evidence type="ECO:0000256" key="1">
    <source>
        <dbReference type="ARBA" id="ARBA00007963"/>
    </source>
</evidence>
<dbReference type="Pfam" id="PF01951">
    <property type="entry name" value="Archease"/>
    <property type="match status" value="1"/>
</dbReference>
<name>A0ABX3IGL5_9BACT</name>
<accession>A0ABX3IGL5</accession>
<evidence type="ECO:0000256" key="4">
    <source>
        <dbReference type="ARBA" id="ARBA00022837"/>
    </source>
</evidence>
<dbReference type="InterPro" id="IPR036820">
    <property type="entry name" value="Archease_dom_sf"/>
</dbReference>
<evidence type="ECO:0000313" key="7">
    <source>
        <dbReference type="Proteomes" id="UP000242616"/>
    </source>
</evidence>
<keyword evidence="2" id="KW-0819">tRNA processing</keyword>
<dbReference type="Gene3D" id="3.55.10.10">
    <property type="entry name" value="Archease domain"/>
    <property type="match status" value="1"/>
</dbReference>
<comment type="caution">
    <text evidence="6">The sequence shown here is derived from an EMBL/GenBank/DDBJ whole genome shotgun (WGS) entry which is preliminary data.</text>
</comment>
<protein>
    <recommendedName>
        <fullName evidence="5">Archease domain-containing protein</fullName>
    </recommendedName>
</protein>
<proteinExistence type="inferred from homology"/>
<evidence type="ECO:0000259" key="5">
    <source>
        <dbReference type="Pfam" id="PF01951"/>
    </source>
</evidence>
<evidence type="ECO:0000313" key="6">
    <source>
        <dbReference type="EMBL" id="ONN26976.1"/>
    </source>
</evidence>
<reference evidence="6 7" key="1">
    <citation type="submission" date="2015-06" db="EMBL/GenBank/DDBJ databases">
        <title>Genome sequencing of Thermotogales isolates from hydrothermal vents.</title>
        <authorList>
            <person name="Haverkamp T.H."/>
            <person name="Kublanov I.V."/>
            <person name="Nesbo C.L."/>
        </authorList>
    </citation>
    <scope>NUCLEOTIDE SEQUENCE [LARGE SCALE GENOMIC DNA]</scope>
    <source>
        <strain evidence="7">ik275mar</strain>
    </source>
</reference>